<proteinExistence type="predicted"/>
<gene>
    <name evidence="1" type="ORF">MNBD_GAMMA12-3283</name>
</gene>
<protein>
    <submittedName>
        <fullName evidence="1">Uncharacterized protein</fullName>
    </submittedName>
</protein>
<reference evidence="1" key="1">
    <citation type="submission" date="2018-06" db="EMBL/GenBank/DDBJ databases">
        <authorList>
            <person name="Zhirakovskaya E."/>
        </authorList>
    </citation>
    <scope>NUCLEOTIDE SEQUENCE</scope>
</reference>
<sequence>MYIYLKGIEVIDKVTKNLKEAKKRFFSLYEPFNNRPLSTDDYHNIHPYCSYETDGKLLILEAVNDLRERLIMGGGYFGFWPQ</sequence>
<organism evidence="1">
    <name type="scientific">hydrothermal vent metagenome</name>
    <dbReference type="NCBI Taxonomy" id="652676"/>
    <lineage>
        <taxon>unclassified sequences</taxon>
        <taxon>metagenomes</taxon>
        <taxon>ecological metagenomes</taxon>
    </lineage>
</organism>
<name>A0A3B0YWL5_9ZZZZ</name>
<accession>A0A3B0YWL5</accession>
<dbReference type="EMBL" id="UOFL01000179">
    <property type="protein sequence ID" value="VAW79722.1"/>
    <property type="molecule type" value="Genomic_DNA"/>
</dbReference>
<dbReference type="AlphaFoldDB" id="A0A3B0YWL5"/>
<evidence type="ECO:0000313" key="1">
    <source>
        <dbReference type="EMBL" id="VAW79722.1"/>
    </source>
</evidence>